<feature type="compositionally biased region" description="Pro residues" evidence="1">
    <location>
        <begin position="39"/>
        <end position="54"/>
    </location>
</feature>
<evidence type="ECO:0000256" key="1">
    <source>
        <dbReference type="SAM" id="MobiDB-lite"/>
    </source>
</evidence>
<feature type="region of interest" description="Disordered" evidence="1">
    <location>
        <begin position="33"/>
        <end position="72"/>
    </location>
</feature>
<feature type="compositionally biased region" description="Basic residues" evidence="1">
    <location>
        <begin position="57"/>
        <end position="72"/>
    </location>
</feature>
<proteinExistence type="predicted"/>
<dbReference type="Proteomes" id="UP000625711">
    <property type="component" value="Unassembled WGS sequence"/>
</dbReference>
<dbReference type="AlphaFoldDB" id="A0A834HY91"/>
<evidence type="ECO:0000313" key="2">
    <source>
        <dbReference type="EMBL" id="KAF7269418.1"/>
    </source>
</evidence>
<accession>A0A834HY91</accession>
<comment type="caution">
    <text evidence="2">The sequence shown here is derived from an EMBL/GenBank/DDBJ whole genome shotgun (WGS) entry which is preliminary data.</text>
</comment>
<dbReference type="EMBL" id="JAACXV010014226">
    <property type="protein sequence ID" value="KAF7269418.1"/>
    <property type="molecule type" value="Genomic_DNA"/>
</dbReference>
<name>A0A834HY91_RHYFE</name>
<reference evidence="2" key="1">
    <citation type="submission" date="2020-08" db="EMBL/GenBank/DDBJ databases">
        <title>Genome sequencing and assembly of the red palm weevil Rhynchophorus ferrugineus.</title>
        <authorList>
            <person name="Dias G.B."/>
            <person name="Bergman C.M."/>
            <person name="Manee M."/>
        </authorList>
    </citation>
    <scope>NUCLEOTIDE SEQUENCE</scope>
    <source>
        <strain evidence="2">AA-2017</strain>
        <tissue evidence="2">Whole larva</tissue>
    </source>
</reference>
<keyword evidence="3" id="KW-1185">Reference proteome</keyword>
<sequence>MCTEYIAFGNNPFSIKWNHLLLTPLQFRALFDSEERDLTPPPPSPLPAPRPPSHPRFSPKTRAKRRHGDVKR</sequence>
<evidence type="ECO:0000313" key="3">
    <source>
        <dbReference type="Proteomes" id="UP000625711"/>
    </source>
</evidence>
<gene>
    <name evidence="2" type="ORF">GWI33_017523</name>
</gene>
<organism evidence="2 3">
    <name type="scientific">Rhynchophorus ferrugineus</name>
    <name type="common">Red palm weevil</name>
    <name type="synonym">Curculio ferrugineus</name>
    <dbReference type="NCBI Taxonomy" id="354439"/>
    <lineage>
        <taxon>Eukaryota</taxon>
        <taxon>Metazoa</taxon>
        <taxon>Ecdysozoa</taxon>
        <taxon>Arthropoda</taxon>
        <taxon>Hexapoda</taxon>
        <taxon>Insecta</taxon>
        <taxon>Pterygota</taxon>
        <taxon>Neoptera</taxon>
        <taxon>Endopterygota</taxon>
        <taxon>Coleoptera</taxon>
        <taxon>Polyphaga</taxon>
        <taxon>Cucujiformia</taxon>
        <taxon>Curculionidae</taxon>
        <taxon>Dryophthorinae</taxon>
        <taxon>Rhynchophorus</taxon>
    </lineage>
</organism>
<protein>
    <submittedName>
        <fullName evidence="2">Uncharacterized protein</fullName>
    </submittedName>
</protein>